<evidence type="ECO:0000259" key="7">
    <source>
        <dbReference type="PROSITE" id="PS50826"/>
    </source>
</evidence>
<evidence type="ECO:0000313" key="8">
    <source>
        <dbReference type="EMBL" id="KAI1715536.1"/>
    </source>
</evidence>
<dbReference type="PANTHER" id="PTHR46556:SF1">
    <property type="entry name" value="PLECKSTRIN HOMOLOGY DOMAIN-CONTAINING FAMILY M MEMBER 2"/>
    <property type="match status" value="1"/>
</dbReference>
<evidence type="ECO:0000256" key="4">
    <source>
        <dbReference type="ARBA" id="ARBA00023228"/>
    </source>
</evidence>
<dbReference type="Gene3D" id="2.30.29.30">
    <property type="entry name" value="Pleckstrin-homology domain (PH domain)/Phosphotyrosine-binding domain (PTB)"/>
    <property type="match status" value="1"/>
</dbReference>
<keyword evidence="9" id="KW-1185">Reference proteome</keyword>
<feature type="domain" description="RUN" evidence="7">
    <location>
        <begin position="48"/>
        <end position="171"/>
    </location>
</feature>
<dbReference type="Proteomes" id="UP001201812">
    <property type="component" value="Unassembled WGS sequence"/>
</dbReference>
<dbReference type="InterPro" id="IPR001849">
    <property type="entry name" value="PH_domain"/>
</dbReference>
<dbReference type="PROSITE" id="PS50003">
    <property type="entry name" value="PH_DOMAIN"/>
    <property type="match status" value="1"/>
</dbReference>
<dbReference type="EMBL" id="JAKKPZ010000011">
    <property type="protein sequence ID" value="KAI1715536.1"/>
    <property type="molecule type" value="Genomic_DNA"/>
</dbReference>
<dbReference type="PANTHER" id="PTHR46556">
    <property type="entry name" value="PLECKSTRIN HOMOLOGY DOMAIN-CONTAINING FAMILY M MEMBER 2"/>
    <property type="match status" value="1"/>
</dbReference>
<evidence type="ECO:0000256" key="1">
    <source>
        <dbReference type="ARBA" id="ARBA00004496"/>
    </source>
</evidence>
<reference evidence="8" key="1">
    <citation type="submission" date="2022-01" db="EMBL/GenBank/DDBJ databases">
        <title>Genome Sequence Resource for Two Populations of Ditylenchus destructor, the Migratory Endoparasitic Phytonematode.</title>
        <authorList>
            <person name="Zhang H."/>
            <person name="Lin R."/>
            <person name="Xie B."/>
        </authorList>
    </citation>
    <scope>NUCLEOTIDE SEQUENCE</scope>
    <source>
        <strain evidence="8">BazhouSP</strain>
    </source>
</reference>
<name>A0AAD4R4L9_9BILA</name>
<sequence length="843" mass="95810">MFHQLAPVGLPPAVKKPSPHLSEEIERDMVIAITDISDNALKQKIAYNLSHPDTRALLRALDAFFNHGLMQNDKCYWYFVREFLPIIEQENLRRQWNCNKGRALSVAWLKDSLNRSNLHFQLLSFATCDMKVRAKWYMKSACMRNRQMLKRICSFVEQLNSVEFEIAKPYLFRTEDVPIALPTTAPMSPPVAPSIETSSPMNVNSLSAQNYDSLLATSNRFSVNSFSQIAAISYLGMSAHDLPAVNLPSSAHEPFLSTAKDRDYMLDEIIKSHKKKANGYISAGEDNPENAEQESTSNAEATDRDSGKPPSFDDLNNLAQESARESSDMCNVEEPIVDSGDLSTSIPLAQIVPAQSESSFRSSDLADRPIGDVSDTPSEVEEGLVVDGQILLDSGEIVQLAMDVFQNSERFQKMFLIYMGHSSGQPIARHLVITDQSIYLLSTNQTFDNAEEIHPSSYTETTESTPFFVHSVKYTIYVVISLAEIDFVTVGIDSQVHCLHLKRRRRQVENLVPHSRTYVIETGCKMLGKMIAYTINQAIQASRLTNENPTDNEDKKSLVLTRYTQLSIILNRFAKQELGLSHVDILHHSLIYWHQNMQQESRPKDDELMGYLYWRTVNAKSWVRRFGEWQHSYFILKGCMLYQFSDSSCKFAQKSYNIKENVQQVFEAELKDDEKYVFEITMAEENANGLQFSCTSSNEMKNWVNSISVALSHSNEMVLPVACMLILTDTNILFAQEGANCLADGFMRSLGMLWLKNIAGIYSVRTECHNAIVAKREDGNCDWIFLRDEGELKRLIDTFTQKWRVVVEDCNADETPQSNQMFMQCVKMPDMWRISIDQSPINS</sequence>
<dbReference type="Pfam" id="PF23142">
    <property type="entry name" value="PH_PLEKHM2"/>
    <property type="match status" value="1"/>
</dbReference>
<dbReference type="PROSITE" id="PS50826">
    <property type="entry name" value="RUN"/>
    <property type="match status" value="1"/>
</dbReference>
<evidence type="ECO:0000256" key="2">
    <source>
        <dbReference type="ARBA" id="ARBA00004656"/>
    </source>
</evidence>
<dbReference type="Pfam" id="PF00169">
    <property type="entry name" value="PH"/>
    <property type="match status" value="1"/>
</dbReference>
<accession>A0AAD4R4L9</accession>
<dbReference type="AlphaFoldDB" id="A0AAD4R4L9"/>
<dbReference type="GO" id="GO:0005765">
    <property type="term" value="C:lysosomal membrane"/>
    <property type="evidence" value="ECO:0007669"/>
    <property type="project" value="UniProtKB-SubCell"/>
</dbReference>
<evidence type="ECO:0000256" key="3">
    <source>
        <dbReference type="ARBA" id="ARBA00022490"/>
    </source>
</evidence>
<feature type="region of interest" description="Disordered" evidence="5">
    <location>
        <begin position="355"/>
        <end position="378"/>
    </location>
</feature>
<evidence type="ECO:0000259" key="6">
    <source>
        <dbReference type="PROSITE" id="PS50003"/>
    </source>
</evidence>
<dbReference type="InterPro" id="IPR004012">
    <property type="entry name" value="Run_dom"/>
</dbReference>
<evidence type="ECO:0000313" key="9">
    <source>
        <dbReference type="Proteomes" id="UP001201812"/>
    </source>
</evidence>
<comment type="subcellular location">
    <subcellularLocation>
        <location evidence="1">Cytoplasm</location>
    </subcellularLocation>
    <subcellularLocation>
        <location evidence="2">Lysosome membrane</location>
    </subcellularLocation>
</comment>
<dbReference type="GO" id="GO:0010008">
    <property type="term" value="C:endosome membrane"/>
    <property type="evidence" value="ECO:0007669"/>
    <property type="project" value="TreeGrafter"/>
</dbReference>
<dbReference type="InterPro" id="IPR011993">
    <property type="entry name" value="PH-like_dom_sf"/>
</dbReference>
<comment type="caution">
    <text evidence="8">The sequence shown here is derived from an EMBL/GenBank/DDBJ whole genome shotgun (WGS) entry which is preliminary data.</text>
</comment>
<dbReference type="SMART" id="SM00233">
    <property type="entry name" value="PH"/>
    <property type="match status" value="1"/>
</dbReference>
<dbReference type="SUPFAM" id="SSF50729">
    <property type="entry name" value="PH domain-like"/>
    <property type="match status" value="1"/>
</dbReference>
<dbReference type="InterPro" id="IPR037213">
    <property type="entry name" value="Run_dom_sf"/>
</dbReference>
<keyword evidence="3" id="KW-0963">Cytoplasm</keyword>
<dbReference type="GO" id="GO:0032880">
    <property type="term" value="P:regulation of protein localization"/>
    <property type="evidence" value="ECO:0007669"/>
    <property type="project" value="TreeGrafter"/>
</dbReference>
<dbReference type="GO" id="GO:0007030">
    <property type="term" value="P:Golgi organization"/>
    <property type="evidence" value="ECO:0007669"/>
    <property type="project" value="TreeGrafter"/>
</dbReference>
<evidence type="ECO:0000256" key="5">
    <source>
        <dbReference type="SAM" id="MobiDB-lite"/>
    </source>
</evidence>
<feature type="domain" description="PH" evidence="6">
    <location>
        <begin position="605"/>
        <end position="712"/>
    </location>
</feature>
<organism evidence="8 9">
    <name type="scientific">Ditylenchus destructor</name>
    <dbReference type="NCBI Taxonomy" id="166010"/>
    <lineage>
        <taxon>Eukaryota</taxon>
        <taxon>Metazoa</taxon>
        <taxon>Ecdysozoa</taxon>
        <taxon>Nematoda</taxon>
        <taxon>Chromadorea</taxon>
        <taxon>Rhabditida</taxon>
        <taxon>Tylenchina</taxon>
        <taxon>Tylenchomorpha</taxon>
        <taxon>Sphaerularioidea</taxon>
        <taxon>Anguinidae</taxon>
        <taxon>Anguininae</taxon>
        <taxon>Ditylenchus</taxon>
    </lineage>
</organism>
<protein>
    <submittedName>
        <fullName evidence="8">PH domain-containing protein</fullName>
    </submittedName>
</protein>
<proteinExistence type="predicted"/>
<dbReference type="Gene3D" id="1.20.58.900">
    <property type="match status" value="1"/>
</dbReference>
<keyword evidence="4" id="KW-0458">Lysosome</keyword>
<gene>
    <name evidence="8" type="ORF">DdX_07854</name>
</gene>
<dbReference type="SUPFAM" id="SSF140741">
    <property type="entry name" value="RUN domain-like"/>
    <property type="match status" value="1"/>
</dbReference>
<dbReference type="InterPro" id="IPR057288">
    <property type="entry name" value="PH_PLEKHM2"/>
</dbReference>
<dbReference type="GO" id="GO:0032418">
    <property type="term" value="P:lysosome localization"/>
    <property type="evidence" value="ECO:0007669"/>
    <property type="project" value="TreeGrafter"/>
</dbReference>
<feature type="region of interest" description="Disordered" evidence="5">
    <location>
        <begin position="279"/>
        <end position="316"/>
    </location>
</feature>
<dbReference type="InterPro" id="IPR053015">
    <property type="entry name" value="PH_domain-containing_M2"/>
</dbReference>
<dbReference type="GO" id="GO:0019894">
    <property type="term" value="F:kinesin binding"/>
    <property type="evidence" value="ECO:0007669"/>
    <property type="project" value="TreeGrafter"/>
</dbReference>